<evidence type="ECO:0000313" key="2">
    <source>
        <dbReference type="Proteomes" id="UP001597163"/>
    </source>
</evidence>
<protein>
    <submittedName>
        <fullName evidence="1">3-oxoacyl-ACP synthase</fullName>
    </submittedName>
</protein>
<name>A0ABW3R8I5_9FLAO</name>
<accession>A0ABW3R8I5</accession>
<evidence type="ECO:0000313" key="1">
    <source>
        <dbReference type="EMBL" id="MFD1161389.1"/>
    </source>
</evidence>
<proteinExistence type="predicted"/>
<organism evidence="1 2">
    <name type="scientific">Hwangdonia seohaensis</name>
    <dbReference type="NCBI Taxonomy" id="1240727"/>
    <lineage>
        <taxon>Bacteria</taxon>
        <taxon>Pseudomonadati</taxon>
        <taxon>Bacteroidota</taxon>
        <taxon>Flavobacteriia</taxon>
        <taxon>Flavobacteriales</taxon>
        <taxon>Flavobacteriaceae</taxon>
        <taxon>Hwangdonia</taxon>
    </lineage>
</organism>
<dbReference type="InterPro" id="IPR023459">
    <property type="entry name" value="Tscrpt_elong_fac_GreA/B_fam"/>
</dbReference>
<sequence length="149" mass="16522">MNIKEELYNQCVQFVEKRYQTVQHAISEIQESLLSETKSSAGDKHETGRAMLQLEREKAGHQLAEIVKIKKALSKIDTEKKSKTVGLGSVVYTSGANYYMAVSAGQLKVENHLFYAISPNTPIGQLLMGKTVGDNVVFRGIEFNVTSLV</sequence>
<dbReference type="PIRSF" id="PIRSF006092">
    <property type="entry name" value="GreA_GreB"/>
    <property type="match status" value="1"/>
</dbReference>
<gene>
    <name evidence="1" type="ORF">ACFQ2E_03105</name>
</gene>
<dbReference type="EMBL" id="JBHTLJ010000001">
    <property type="protein sequence ID" value="MFD1161389.1"/>
    <property type="molecule type" value="Genomic_DNA"/>
</dbReference>
<dbReference type="RefSeq" id="WP_311936211.1">
    <property type="nucleotide sequence ID" value="NZ_JAVSCK010000001.1"/>
</dbReference>
<keyword evidence="2" id="KW-1185">Reference proteome</keyword>
<reference evidence="2" key="1">
    <citation type="journal article" date="2019" name="Int. J. Syst. Evol. Microbiol.">
        <title>The Global Catalogue of Microorganisms (GCM) 10K type strain sequencing project: providing services to taxonomists for standard genome sequencing and annotation.</title>
        <authorList>
            <consortium name="The Broad Institute Genomics Platform"/>
            <consortium name="The Broad Institute Genome Sequencing Center for Infectious Disease"/>
            <person name="Wu L."/>
            <person name="Ma J."/>
        </authorList>
    </citation>
    <scope>NUCLEOTIDE SEQUENCE [LARGE SCALE GENOMIC DNA]</scope>
    <source>
        <strain evidence="2">CCUG 63246</strain>
    </source>
</reference>
<dbReference type="Proteomes" id="UP001597163">
    <property type="component" value="Unassembled WGS sequence"/>
</dbReference>
<comment type="caution">
    <text evidence="1">The sequence shown here is derived from an EMBL/GenBank/DDBJ whole genome shotgun (WGS) entry which is preliminary data.</text>
</comment>